<dbReference type="Pfam" id="PF13963">
    <property type="entry name" value="Transpos_assoc"/>
    <property type="match status" value="1"/>
</dbReference>
<name>A0A8R7K0X5_TRIUA</name>
<feature type="region of interest" description="Disordered" evidence="1">
    <location>
        <begin position="58"/>
        <end position="105"/>
    </location>
</feature>
<sequence>MVERYWQSAVDDMYEKRIKDVLCPCRKCKGIVRLDPFEGGTFKAHLLMHGFMHGHTRWISEDDDHDDDDDDDEDVDGAGNNDMGPPDEEMTDYVPEEEDGLGNVD</sequence>
<feature type="domain" description="Transposase-associated" evidence="2">
    <location>
        <begin position="5"/>
        <end position="60"/>
    </location>
</feature>
<evidence type="ECO:0000256" key="1">
    <source>
        <dbReference type="SAM" id="MobiDB-lite"/>
    </source>
</evidence>
<feature type="compositionally biased region" description="Acidic residues" evidence="1">
    <location>
        <begin position="85"/>
        <end position="105"/>
    </location>
</feature>
<reference evidence="3" key="3">
    <citation type="submission" date="2022-06" db="UniProtKB">
        <authorList>
            <consortium name="EnsemblPlants"/>
        </authorList>
    </citation>
    <scope>IDENTIFICATION</scope>
</reference>
<feature type="compositionally biased region" description="Acidic residues" evidence="1">
    <location>
        <begin position="61"/>
        <end position="76"/>
    </location>
</feature>
<dbReference type="Gramene" id="TuG1812G0100002671.01.T01">
    <property type="protein sequence ID" value="TuG1812G0100002671.01.T01.cds437091"/>
    <property type="gene ID" value="TuG1812G0100002671.01"/>
</dbReference>
<dbReference type="AlphaFoldDB" id="A0A8R7K0X5"/>
<reference evidence="4" key="1">
    <citation type="journal article" date="2013" name="Nature">
        <title>Draft genome of the wheat A-genome progenitor Triticum urartu.</title>
        <authorList>
            <person name="Ling H.Q."/>
            <person name="Zhao S."/>
            <person name="Liu D."/>
            <person name="Wang J."/>
            <person name="Sun H."/>
            <person name="Zhang C."/>
            <person name="Fan H."/>
            <person name="Li D."/>
            <person name="Dong L."/>
            <person name="Tao Y."/>
            <person name="Gao C."/>
            <person name="Wu H."/>
            <person name="Li Y."/>
            <person name="Cui Y."/>
            <person name="Guo X."/>
            <person name="Zheng S."/>
            <person name="Wang B."/>
            <person name="Yu K."/>
            <person name="Liang Q."/>
            <person name="Yang W."/>
            <person name="Lou X."/>
            <person name="Chen J."/>
            <person name="Feng M."/>
            <person name="Jian J."/>
            <person name="Zhang X."/>
            <person name="Luo G."/>
            <person name="Jiang Y."/>
            <person name="Liu J."/>
            <person name="Wang Z."/>
            <person name="Sha Y."/>
            <person name="Zhang B."/>
            <person name="Wu H."/>
            <person name="Tang D."/>
            <person name="Shen Q."/>
            <person name="Xue P."/>
            <person name="Zou S."/>
            <person name="Wang X."/>
            <person name="Liu X."/>
            <person name="Wang F."/>
            <person name="Yang Y."/>
            <person name="An X."/>
            <person name="Dong Z."/>
            <person name="Zhang K."/>
            <person name="Zhang X."/>
            <person name="Luo M.C."/>
            <person name="Dvorak J."/>
            <person name="Tong Y."/>
            <person name="Wang J."/>
            <person name="Yang H."/>
            <person name="Li Z."/>
            <person name="Wang D."/>
            <person name="Zhang A."/>
            <person name="Wang J."/>
        </authorList>
    </citation>
    <scope>NUCLEOTIDE SEQUENCE</scope>
    <source>
        <strain evidence="4">cv. G1812</strain>
    </source>
</reference>
<proteinExistence type="predicted"/>
<accession>A0A8R7K0X5</accession>
<evidence type="ECO:0000313" key="4">
    <source>
        <dbReference type="Proteomes" id="UP000015106"/>
    </source>
</evidence>
<dbReference type="InterPro" id="IPR029480">
    <property type="entry name" value="Transpos_assoc"/>
</dbReference>
<keyword evidence="4" id="KW-1185">Reference proteome</keyword>
<dbReference type="EnsemblPlants" id="TuG1812G0100002671.01.T01">
    <property type="protein sequence ID" value="TuG1812G0100002671.01.T01.cds437091"/>
    <property type="gene ID" value="TuG1812G0100002671.01"/>
</dbReference>
<reference evidence="3" key="2">
    <citation type="submission" date="2018-03" db="EMBL/GenBank/DDBJ databases">
        <title>The Triticum urartu genome reveals the dynamic nature of wheat genome evolution.</title>
        <authorList>
            <person name="Ling H."/>
            <person name="Ma B."/>
            <person name="Shi X."/>
            <person name="Liu H."/>
            <person name="Dong L."/>
            <person name="Sun H."/>
            <person name="Cao Y."/>
            <person name="Gao Q."/>
            <person name="Zheng S."/>
            <person name="Li Y."/>
            <person name="Yu Y."/>
            <person name="Du H."/>
            <person name="Qi M."/>
            <person name="Li Y."/>
            <person name="Yu H."/>
            <person name="Cui Y."/>
            <person name="Wang N."/>
            <person name="Chen C."/>
            <person name="Wu H."/>
            <person name="Zhao Y."/>
            <person name="Zhang J."/>
            <person name="Li Y."/>
            <person name="Zhou W."/>
            <person name="Zhang B."/>
            <person name="Hu W."/>
            <person name="Eijk M."/>
            <person name="Tang J."/>
            <person name="Witsenboer H."/>
            <person name="Zhao S."/>
            <person name="Li Z."/>
            <person name="Zhang A."/>
            <person name="Wang D."/>
            <person name="Liang C."/>
        </authorList>
    </citation>
    <scope>NUCLEOTIDE SEQUENCE [LARGE SCALE GENOMIC DNA]</scope>
    <source>
        <strain evidence="3">cv. G1812</strain>
    </source>
</reference>
<dbReference type="Proteomes" id="UP000015106">
    <property type="component" value="Chromosome 1"/>
</dbReference>
<evidence type="ECO:0000313" key="3">
    <source>
        <dbReference type="EnsemblPlants" id="TuG1812G0100002671.01.T01.cds437091"/>
    </source>
</evidence>
<organism evidence="3 4">
    <name type="scientific">Triticum urartu</name>
    <name type="common">Red wild einkorn</name>
    <name type="synonym">Crithodium urartu</name>
    <dbReference type="NCBI Taxonomy" id="4572"/>
    <lineage>
        <taxon>Eukaryota</taxon>
        <taxon>Viridiplantae</taxon>
        <taxon>Streptophyta</taxon>
        <taxon>Embryophyta</taxon>
        <taxon>Tracheophyta</taxon>
        <taxon>Spermatophyta</taxon>
        <taxon>Magnoliopsida</taxon>
        <taxon>Liliopsida</taxon>
        <taxon>Poales</taxon>
        <taxon>Poaceae</taxon>
        <taxon>BOP clade</taxon>
        <taxon>Pooideae</taxon>
        <taxon>Triticodae</taxon>
        <taxon>Triticeae</taxon>
        <taxon>Triticinae</taxon>
        <taxon>Triticum</taxon>
    </lineage>
</organism>
<evidence type="ECO:0000259" key="2">
    <source>
        <dbReference type="Pfam" id="PF13963"/>
    </source>
</evidence>
<protein>
    <recommendedName>
        <fullName evidence="2">Transposase-associated domain-containing protein</fullName>
    </recommendedName>
</protein>